<dbReference type="AlphaFoldDB" id="X1UY89"/>
<organism evidence="1">
    <name type="scientific">marine sediment metagenome</name>
    <dbReference type="NCBI Taxonomy" id="412755"/>
    <lineage>
        <taxon>unclassified sequences</taxon>
        <taxon>metagenomes</taxon>
        <taxon>ecological metagenomes</taxon>
    </lineage>
</organism>
<accession>X1UY89</accession>
<name>X1UY89_9ZZZZ</name>
<gene>
    <name evidence="1" type="ORF">S12H4_46721</name>
</gene>
<reference evidence="1" key="1">
    <citation type="journal article" date="2014" name="Front. Microbiol.">
        <title>High frequency of phylogenetically diverse reductive dehalogenase-homologous genes in deep subseafloor sedimentary metagenomes.</title>
        <authorList>
            <person name="Kawai M."/>
            <person name="Futagami T."/>
            <person name="Toyoda A."/>
            <person name="Takaki Y."/>
            <person name="Nishi S."/>
            <person name="Hori S."/>
            <person name="Arai W."/>
            <person name="Tsubouchi T."/>
            <person name="Morono Y."/>
            <person name="Uchiyama I."/>
            <person name="Ito T."/>
            <person name="Fujiyama A."/>
            <person name="Inagaki F."/>
            <person name="Takami H."/>
        </authorList>
    </citation>
    <scope>NUCLEOTIDE SEQUENCE</scope>
    <source>
        <strain evidence="1">Expedition CK06-06</strain>
    </source>
</reference>
<sequence length="57" mass="6658">GLNSPFVQAYRIAKGVRQYIYGDKEQVIEDIIDYYEQSDVGERSRAHKWMKEHGIIG</sequence>
<comment type="caution">
    <text evidence="1">The sequence shown here is derived from an EMBL/GenBank/DDBJ whole genome shotgun (WGS) entry which is preliminary data.</text>
</comment>
<protein>
    <submittedName>
        <fullName evidence="1">Uncharacterized protein</fullName>
    </submittedName>
</protein>
<proteinExistence type="predicted"/>
<evidence type="ECO:0000313" key="1">
    <source>
        <dbReference type="EMBL" id="GAJ04871.1"/>
    </source>
</evidence>
<feature type="non-terminal residue" evidence="1">
    <location>
        <position position="1"/>
    </location>
</feature>
<dbReference type="EMBL" id="BARW01029023">
    <property type="protein sequence ID" value="GAJ04871.1"/>
    <property type="molecule type" value="Genomic_DNA"/>
</dbReference>